<dbReference type="Proteomes" id="UP000782312">
    <property type="component" value="Unassembled WGS sequence"/>
</dbReference>
<organism evidence="2 3">
    <name type="scientific">Tectimicrobiota bacterium</name>
    <dbReference type="NCBI Taxonomy" id="2528274"/>
    <lineage>
        <taxon>Bacteria</taxon>
        <taxon>Pseudomonadati</taxon>
        <taxon>Nitrospinota/Tectimicrobiota group</taxon>
        <taxon>Candidatus Tectimicrobiota</taxon>
    </lineage>
</organism>
<keyword evidence="1" id="KW-0472">Membrane</keyword>
<keyword evidence="1" id="KW-0812">Transmembrane</keyword>
<accession>A0A932I0N6</accession>
<evidence type="ECO:0000313" key="3">
    <source>
        <dbReference type="Proteomes" id="UP000782312"/>
    </source>
</evidence>
<reference evidence="2" key="1">
    <citation type="submission" date="2020-07" db="EMBL/GenBank/DDBJ databases">
        <title>Huge and variable diversity of episymbiotic CPR bacteria and DPANN archaea in groundwater ecosystems.</title>
        <authorList>
            <person name="He C.Y."/>
            <person name="Keren R."/>
            <person name="Whittaker M."/>
            <person name="Farag I.F."/>
            <person name="Doudna J."/>
            <person name="Cate J.H.D."/>
            <person name="Banfield J.F."/>
        </authorList>
    </citation>
    <scope>NUCLEOTIDE SEQUENCE</scope>
    <source>
        <strain evidence="2">NC_groundwater_763_Ag_S-0.2um_68_21</strain>
    </source>
</reference>
<sequence length="44" mass="5132">MGYVAAAYAVTIIGIGYYWWTLWERSARLSRELGRSRPPREDRG</sequence>
<dbReference type="InterPro" id="IPR030888">
    <property type="entry name" value="Put_ccm"/>
</dbReference>
<evidence type="ECO:0000313" key="2">
    <source>
        <dbReference type="EMBL" id="MBI3129210.1"/>
    </source>
</evidence>
<feature type="transmembrane region" description="Helical" evidence="1">
    <location>
        <begin position="6"/>
        <end position="23"/>
    </location>
</feature>
<comment type="caution">
    <text evidence="2">The sequence shown here is derived from an EMBL/GenBank/DDBJ whole genome shotgun (WGS) entry which is preliminary data.</text>
</comment>
<dbReference type="EMBL" id="JACPUR010000038">
    <property type="protein sequence ID" value="MBI3129210.1"/>
    <property type="molecule type" value="Genomic_DNA"/>
</dbReference>
<proteinExistence type="predicted"/>
<protein>
    <submittedName>
        <fullName evidence="2">CcmD family protein</fullName>
    </submittedName>
</protein>
<keyword evidence="1" id="KW-1133">Transmembrane helix</keyword>
<dbReference type="AlphaFoldDB" id="A0A932I0N6"/>
<evidence type="ECO:0000256" key="1">
    <source>
        <dbReference type="SAM" id="Phobius"/>
    </source>
</evidence>
<name>A0A932I0N6_UNCTE</name>
<gene>
    <name evidence="2" type="ORF">HYZ11_16505</name>
</gene>
<dbReference type="NCBIfam" id="TIGR04391">
    <property type="entry name" value="CcmD_alt_fam"/>
    <property type="match status" value="1"/>
</dbReference>